<dbReference type="PROSITE" id="PS50928">
    <property type="entry name" value="ABC_TM1"/>
    <property type="match status" value="1"/>
</dbReference>
<dbReference type="AlphaFoldDB" id="A0A0A7S8X2"/>
<comment type="subcellular location">
    <subcellularLocation>
        <location evidence="1">Cell inner membrane</location>
        <topology evidence="1">Multi-pass membrane protein</topology>
    </subcellularLocation>
    <subcellularLocation>
        <location evidence="9">Cell membrane</location>
        <topology evidence="9">Multi-pass membrane protein</topology>
    </subcellularLocation>
</comment>
<evidence type="ECO:0000259" key="10">
    <source>
        <dbReference type="PROSITE" id="PS50928"/>
    </source>
</evidence>
<dbReference type="InterPro" id="IPR050366">
    <property type="entry name" value="BP-dependent_transpt_permease"/>
</dbReference>
<feature type="domain" description="ABC transmembrane type-1" evidence="10">
    <location>
        <begin position="92"/>
        <end position="281"/>
    </location>
</feature>
<dbReference type="InterPro" id="IPR000515">
    <property type="entry name" value="MetI-like"/>
</dbReference>
<keyword evidence="4" id="KW-0997">Cell inner membrane</keyword>
<dbReference type="STRING" id="1267021.FPB0191_01970"/>
<evidence type="ECO:0000313" key="12">
    <source>
        <dbReference type="Proteomes" id="UP000030901"/>
    </source>
</evidence>
<keyword evidence="6 9" id="KW-1133">Transmembrane helix</keyword>
<dbReference type="Pfam" id="PF00528">
    <property type="entry name" value="BPD_transp_1"/>
    <property type="match status" value="1"/>
</dbReference>
<evidence type="ECO:0000256" key="2">
    <source>
        <dbReference type="ARBA" id="ARBA00022448"/>
    </source>
</evidence>
<keyword evidence="12" id="KW-1185">Reference proteome</keyword>
<evidence type="ECO:0000256" key="4">
    <source>
        <dbReference type="ARBA" id="ARBA00022519"/>
    </source>
</evidence>
<sequence>MNNFKYRLNGIAEGIFGIKNAIHSNIYMIIGSYGIFAIVFICYSIHWLFHADMAPIYEHHLLPAWENNSDINHILGTDDQGRDIFNFLLLAFKSSIILTLATTTFVVILGAIVNYILFFISPLRSLISMLFRVMISFPPMLSAIIVASLWDNDIWATLMIIGLAYLPRFVHNVDQQIMQEWQKTYISAHRLDGIPTVKIVNIYIFPNILPAYLTEIANLFSHIILALTVLTFLGFGCNGLSTPDLGIMMNNMLPIIDYNFWGFFATGMVIVFTILMIQFFNLGITLILTKKTEN</sequence>
<feature type="transmembrane region" description="Helical" evidence="9">
    <location>
        <begin position="261"/>
        <end position="288"/>
    </location>
</feature>
<dbReference type="PANTHER" id="PTHR43386">
    <property type="entry name" value="OLIGOPEPTIDE TRANSPORT SYSTEM PERMEASE PROTEIN APPC"/>
    <property type="match status" value="1"/>
</dbReference>
<dbReference type="OrthoDB" id="7056486at2"/>
<keyword evidence="2 9" id="KW-0813">Transport</keyword>
<evidence type="ECO:0000256" key="8">
    <source>
        <dbReference type="ARBA" id="ARBA00024202"/>
    </source>
</evidence>
<name>A0A0A7S8X2_FRIPE</name>
<dbReference type="EMBL" id="CP009056">
    <property type="protein sequence ID" value="AJA45781.1"/>
    <property type="molecule type" value="Genomic_DNA"/>
</dbReference>
<dbReference type="CDD" id="cd06261">
    <property type="entry name" value="TM_PBP2"/>
    <property type="match status" value="1"/>
</dbReference>
<dbReference type="InterPro" id="IPR035906">
    <property type="entry name" value="MetI-like_sf"/>
</dbReference>
<organism evidence="11 12">
    <name type="scientific">Frischella perrara</name>
    <dbReference type="NCBI Taxonomy" id="1267021"/>
    <lineage>
        <taxon>Bacteria</taxon>
        <taxon>Pseudomonadati</taxon>
        <taxon>Pseudomonadota</taxon>
        <taxon>Gammaproteobacteria</taxon>
        <taxon>Orbales</taxon>
        <taxon>Orbaceae</taxon>
        <taxon>Frischella</taxon>
    </lineage>
</organism>
<gene>
    <name evidence="11" type="ORF">FPB0191_01970</name>
</gene>
<dbReference type="RefSeq" id="WP_039105692.1">
    <property type="nucleotide sequence ID" value="NZ_CP009056.1"/>
</dbReference>
<accession>A0A0A7S8X2</accession>
<feature type="transmembrane region" description="Helical" evidence="9">
    <location>
        <begin position="154"/>
        <end position="170"/>
    </location>
</feature>
<dbReference type="Gene3D" id="1.10.3720.10">
    <property type="entry name" value="MetI-like"/>
    <property type="match status" value="1"/>
</dbReference>
<dbReference type="Proteomes" id="UP000030901">
    <property type="component" value="Chromosome"/>
</dbReference>
<dbReference type="KEGG" id="fpp:FPB0191_01970"/>
<keyword evidence="3" id="KW-1003">Cell membrane</keyword>
<feature type="transmembrane region" description="Helical" evidence="9">
    <location>
        <begin position="26"/>
        <end position="49"/>
    </location>
</feature>
<keyword evidence="5 9" id="KW-0812">Transmembrane</keyword>
<reference evidence="11 12" key="1">
    <citation type="journal article" date="2014" name="Appl. Environ. Microbiol.">
        <title>Gut symbionts from distinct hosts exhibit genotoxic activity via divergent colibactin biosynthetic pathways.</title>
        <authorList>
            <person name="Engel P."/>
            <person name="Vizcaino M.I."/>
            <person name="Crawford J.M."/>
        </authorList>
    </citation>
    <scope>NUCLEOTIDE SEQUENCE [LARGE SCALE GENOMIC DNA]</scope>
    <source>
        <strain evidence="11 12">PEB0191</strain>
    </source>
</reference>
<protein>
    <submittedName>
        <fullName evidence="11">ABC-type antimicrobial peptide transport system, permease component</fullName>
    </submittedName>
</protein>
<evidence type="ECO:0000256" key="1">
    <source>
        <dbReference type="ARBA" id="ARBA00004429"/>
    </source>
</evidence>
<evidence type="ECO:0000256" key="7">
    <source>
        <dbReference type="ARBA" id="ARBA00023136"/>
    </source>
</evidence>
<evidence type="ECO:0000256" key="6">
    <source>
        <dbReference type="ARBA" id="ARBA00022989"/>
    </source>
</evidence>
<keyword evidence="7 9" id="KW-0472">Membrane</keyword>
<feature type="transmembrane region" description="Helical" evidence="9">
    <location>
        <begin position="96"/>
        <end position="117"/>
    </location>
</feature>
<dbReference type="PANTHER" id="PTHR43386:SF5">
    <property type="entry name" value="PUTRESCINE EXPORT SYSTEM PERMEASE PROTEIN SAPC"/>
    <property type="match status" value="1"/>
</dbReference>
<proteinExistence type="inferred from homology"/>
<evidence type="ECO:0000256" key="3">
    <source>
        <dbReference type="ARBA" id="ARBA00022475"/>
    </source>
</evidence>
<comment type="similarity">
    <text evidence="8">Belongs to the binding-protein-dependent transport system permease family. OppBC subfamily.</text>
</comment>
<evidence type="ECO:0000256" key="5">
    <source>
        <dbReference type="ARBA" id="ARBA00022692"/>
    </source>
</evidence>
<dbReference type="HOGENOM" id="CLU_945803_0_0_6"/>
<dbReference type="GO" id="GO:0055085">
    <property type="term" value="P:transmembrane transport"/>
    <property type="evidence" value="ECO:0007669"/>
    <property type="project" value="InterPro"/>
</dbReference>
<dbReference type="SUPFAM" id="SSF161098">
    <property type="entry name" value="MetI-like"/>
    <property type="match status" value="1"/>
</dbReference>
<evidence type="ECO:0000256" key="9">
    <source>
        <dbReference type="RuleBase" id="RU363032"/>
    </source>
</evidence>
<dbReference type="GO" id="GO:0005886">
    <property type="term" value="C:plasma membrane"/>
    <property type="evidence" value="ECO:0007669"/>
    <property type="project" value="UniProtKB-SubCell"/>
</dbReference>
<feature type="transmembrane region" description="Helical" evidence="9">
    <location>
        <begin position="129"/>
        <end position="148"/>
    </location>
</feature>
<feature type="transmembrane region" description="Helical" evidence="9">
    <location>
        <begin position="219"/>
        <end position="241"/>
    </location>
</feature>
<evidence type="ECO:0000313" key="11">
    <source>
        <dbReference type="EMBL" id="AJA45781.1"/>
    </source>
</evidence>